<evidence type="ECO:0000313" key="2">
    <source>
        <dbReference type="EnsemblMetazoa" id="ACUA026152-PA"/>
    </source>
</evidence>
<evidence type="ECO:0000256" key="1">
    <source>
        <dbReference type="SAM" id="MobiDB-lite"/>
    </source>
</evidence>
<sequence>MGDSKILLDCLSSFNGSDKNIMFLPYASILESFCSVPLPADPFSLLTPIEDDEVEENSKSDEDLDDLETSIGLEECDNILLDLIDQDINELSAEPRPLVVCPMVEHGSHCQHPVGEPSQMILANFERDTTANKQPLRVAPLNIAATSPTTLPEWLVKPEAFADPTHQLCSIVVQDCNAKRIELLYMHIDEKMNDTTKPTNVVQDTKSASKSVTENGQEETIPKVPPQVVEPQRQQQSAWKLSEEKIERASTAKELSIALLSEKLREHFQKLSSIHVPVLGSSSADRTKSRRKQTIVTHSIDPEPMAVDPEDMVDAEACSSIPTFTIMKLRSSNVAIASVSSSGTTNIRPSIGQSPGRVVRSSKPKKKGRIMRKK</sequence>
<keyword evidence="3" id="KW-1185">Reference proteome</keyword>
<feature type="compositionally biased region" description="Polar residues" evidence="1">
    <location>
        <begin position="196"/>
        <end position="215"/>
    </location>
</feature>
<name>A0A182MTV9_9DIPT</name>
<dbReference type="VEuPathDB" id="VectorBase:ACUA026152"/>
<organism evidence="2 3">
    <name type="scientific">Anopheles culicifacies</name>
    <dbReference type="NCBI Taxonomy" id="139723"/>
    <lineage>
        <taxon>Eukaryota</taxon>
        <taxon>Metazoa</taxon>
        <taxon>Ecdysozoa</taxon>
        <taxon>Arthropoda</taxon>
        <taxon>Hexapoda</taxon>
        <taxon>Insecta</taxon>
        <taxon>Pterygota</taxon>
        <taxon>Neoptera</taxon>
        <taxon>Endopterygota</taxon>
        <taxon>Diptera</taxon>
        <taxon>Nematocera</taxon>
        <taxon>Culicoidea</taxon>
        <taxon>Culicidae</taxon>
        <taxon>Anophelinae</taxon>
        <taxon>Anopheles</taxon>
        <taxon>culicifacies species complex</taxon>
    </lineage>
</organism>
<reference evidence="3" key="1">
    <citation type="submission" date="2013-09" db="EMBL/GenBank/DDBJ databases">
        <title>The Genome Sequence of Anopheles culicifacies species A.</title>
        <authorList>
            <consortium name="The Broad Institute Genomics Platform"/>
            <person name="Neafsey D.E."/>
            <person name="Besansky N."/>
            <person name="Howell P."/>
            <person name="Walton C."/>
            <person name="Young S.K."/>
            <person name="Zeng Q."/>
            <person name="Gargeya S."/>
            <person name="Fitzgerald M."/>
            <person name="Haas B."/>
            <person name="Abouelleil A."/>
            <person name="Allen A.W."/>
            <person name="Alvarado L."/>
            <person name="Arachchi H.M."/>
            <person name="Berlin A.M."/>
            <person name="Chapman S.B."/>
            <person name="Gainer-Dewar J."/>
            <person name="Goldberg J."/>
            <person name="Griggs A."/>
            <person name="Gujja S."/>
            <person name="Hansen M."/>
            <person name="Howarth C."/>
            <person name="Imamovic A."/>
            <person name="Ireland A."/>
            <person name="Larimer J."/>
            <person name="McCowan C."/>
            <person name="Murphy C."/>
            <person name="Pearson M."/>
            <person name="Poon T.W."/>
            <person name="Priest M."/>
            <person name="Roberts A."/>
            <person name="Saif S."/>
            <person name="Shea T."/>
            <person name="Sisk P."/>
            <person name="Sykes S."/>
            <person name="Wortman J."/>
            <person name="Nusbaum C."/>
            <person name="Birren B."/>
        </authorList>
    </citation>
    <scope>NUCLEOTIDE SEQUENCE [LARGE SCALE GENOMIC DNA]</scope>
    <source>
        <strain evidence="3">A-37</strain>
    </source>
</reference>
<proteinExistence type="predicted"/>
<feature type="region of interest" description="Disordered" evidence="1">
    <location>
        <begin position="196"/>
        <end position="220"/>
    </location>
</feature>
<dbReference type="EnsemblMetazoa" id="ACUA026152-RA">
    <property type="protein sequence ID" value="ACUA026152-PA"/>
    <property type="gene ID" value="ACUA026152"/>
</dbReference>
<protein>
    <submittedName>
        <fullName evidence="2">Uncharacterized protein</fullName>
    </submittedName>
</protein>
<evidence type="ECO:0000313" key="3">
    <source>
        <dbReference type="Proteomes" id="UP000075883"/>
    </source>
</evidence>
<dbReference type="AlphaFoldDB" id="A0A182MTV9"/>
<reference evidence="2" key="2">
    <citation type="submission" date="2020-05" db="UniProtKB">
        <authorList>
            <consortium name="EnsemblMetazoa"/>
        </authorList>
    </citation>
    <scope>IDENTIFICATION</scope>
    <source>
        <strain evidence="2">A-37</strain>
    </source>
</reference>
<feature type="region of interest" description="Disordered" evidence="1">
    <location>
        <begin position="340"/>
        <end position="374"/>
    </location>
</feature>
<dbReference type="Proteomes" id="UP000075883">
    <property type="component" value="Unassembled WGS sequence"/>
</dbReference>
<dbReference type="EMBL" id="AXCM01001920">
    <property type="status" value="NOT_ANNOTATED_CDS"/>
    <property type="molecule type" value="Genomic_DNA"/>
</dbReference>
<feature type="compositionally biased region" description="Polar residues" evidence="1">
    <location>
        <begin position="343"/>
        <end position="353"/>
    </location>
</feature>
<feature type="compositionally biased region" description="Basic residues" evidence="1">
    <location>
        <begin position="360"/>
        <end position="374"/>
    </location>
</feature>
<accession>A0A182MTV9</accession>